<keyword evidence="2" id="KW-1185">Reference proteome</keyword>
<evidence type="ECO:0000313" key="3">
    <source>
        <dbReference type="RefSeq" id="XP_016747522.1"/>
    </source>
</evidence>
<gene>
    <name evidence="3" type="primary">LOC107956332</name>
</gene>
<organism evidence="2 3">
    <name type="scientific">Gossypium hirsutum</name>
    <name type="common">Upland cotton</name>
    <name type="synonym">Gossypium mexicanum</name>
    <dbReference type="NCBI Taxonomy" id="3635"/>
    <lineage>
        <taxon>Eukaryota</taxon>
        <taxon>Viridiplantae</taxon>
        <taxon>Streptophyta</taxon>
        <taxon>Embryophyta</taxon>
        <taxon>Tracheophyta</taxon>
        <taxon>Spermatophyta</taxon>
        <taxon>Magnoliopsida</taxon>
        <taxon>eudicotyledons</taxon>
        <taxon>Gunneridae</taxon>
        <taxon>Pentapetalae</taxon>
        <taxon>rosids</taxon>
        <taxon>malvids</taxon>
        <taxon>Malvales</taxon>
        <taxon>Malvaceae</taxon>
        <taxon>Malvoideae</taxon>
        <taxon>Gossypium</taxon>
    </lineage>
</organism>
<protein>
    <recommendedName>
        <fullName evidence="1">Tf2-1-like SH3-like domain-containing protein</fullName>
    </recommendedName>
</protein>
<dbReference type="PANTHER" id="PTHR46148">
    <property type="entry name" value="CHROMO DOMAIN-CONTAINING PROTEIN"/>
    <property type="match status" value="1"/>
</dbReference>
<dbReference type="AlphaFoldDB" id="A0A1U8P8I3"/>
<evidence type="ECO:0000259" key="1">
    <source>
        <dbReference type="Pfam" id="PF24626"/>
    </source>
</evidence>
<dbReference type="GeneID" id="107956332"/>
<dbReference type="KEGG" id="ghi:107956332"/>
<dbReference type="PANTHER" id="PTHR46148:SF44">
    <property type="entry name" value="GAG-POL POLYPROTEIN"/>
    <property type="match status" value="1"/>
</dbReference>
<dbReference type="PaxDb" id="3635-A0A1U8P8I3"/>
<reference evidence="2" key="1">
    <citation type="journal article" date="2020" name="Nat. Genet.">
        <title>Genomic diversifications of five Gossypium allopolyploid species and their impact on cotton improvement.</title>
        <authorList>
            <person name="Chen Z.J."/>
            <person name="Sreedasyam A."/>
            <person name="Ando A."/>
            <person name="Song Q."/>
            <person name="De Santiago L.M."/>
            <person name="Hulse-Kemp A.M."/>
            <person name="Ding M."/>
            <person name="Ye W."/>
            <person name="Kirkbride R.C."/>
            <person name="Jenkins J."/>
            <person name="Plott C."/>
            <person name="Lovell J."/>
            <person name="Lin Y.M."/>
            <person name="Vaughn R."/>
            <person name="Liu B."/>
            <person name="Simpson S."/>
            <person name="Scheffler B.E."/>
            <person name="Wen L."/>
            <person name="Saski C.A."/>
            <person name="Grover C.E."/>
            <person name="Hu G."/>
            <person name="Conover J.L."/>
            <person name="Carlson J.W."/>
            <person name="Shu S."/>
            <person name="Boston L.B."/>
            <person name="Williams M."/>
            <person name="Peterson D.G."/>
            <person name="McGee K."/>
            <person name="Jones D.C."/>
            <person name="Wendel J.F."/>
            <person name="Stelly D.M."/>
            <person name="Grimwood J."/>
            <person name="Schmutz J."/>
        </authorList>
    </citation>
    <scope>NUCLEOTIDE SEQUENCE [LARGE SCALE GENOMIC DNA]</scope>
    <source>
        <strain evidence="2">cv. TM-1</strain>
    </source>
</reference>
<feature type="domain" description="Tf2-1-like SH3-like" evidence="1">
    <location>
        <begin position="38"/>
        <end position="76"/>
    </location>
</feature>
<dbReference type="InterPro" id="IPR056924">
    <property type="entry name" value="SH3_Tf2-1"/>
</dbReference>
<dbReference type="RefSeq" id="XP_016747522.1">
    <property type="nucleotide sequence ID" value="XM_016892033.1"/>
</dbReference>
<reference evidence="3" key="2">
    <citation type="submission" date="2025-08" db="UniProtKB">
        <authorList>
            <consortium name="RefSeq"/>
        </authorList>
    </citation>
    <scope>IDENTIFICATION</scope>
</reference>
<evidence type="ECO:0000313" key="2">
    <source>
        <dbReference type="Proteomes" id="UP000818029"/>
    </source>
</evidence>
<accession>A0A1U8P8I3</accession>
<dbReference type="Pfam" id="PF24626">
    <property type="entry name" value="SH3_Tf2-1"/>
    <property type="match status" value="1"/>
</dbReference>
<name>A0A1U8P8I3_GOSHI</name>
<proteinExistence type="predicted"/>
<sequence>MAPFEDKAKLICERLKVASDKKKSYADLRRRDIEYQVGDKLFLKISPWKKVLSFEQKGKLSLRFNGPYDVIERIGPYRTDPSHVVPVEEIEVRSDLLYEKELVAILDRKVKVLRNKTHKTEEATWESEDIMRPQYMCLFDIGKL</sequence>
<dbReference type="Proteomes" id="UP000818029">
    <property type="component" value="Chromosome A11"/>
</dbReference>